<feature type="chain" id="PRO_5043863397" description="Lysozyme" evidence="11">
    <location>
        <begin position="23"/>
        <end position="182"/>
    </location>
</feature>
<dbReference type="EC" id="3.2.1.17" evidence="2"/>
<dbReference type="EMBL" id="CAKOGL010000019">
    <property type="protein sequence ID" value="CAH2098260.1"/>
    <property type="molecule type" value="Genomic_DNA"/>
</dbReference>
<dbReference type="PRINTS" id="PR00135">
    <property type="entry name" value="LYZLACT"/>
</dbReference>
<sequence length="182" mass="21444">MASRQLFCVFITILLSFSLCQCKVFTRCQLTRELMKNNFSKTFLSNWVCLVEQESDKNTSVHVVKTPRKQYYGLFQIGSEWCKEGRKGGKCNIACESLLDEDIRDDCICASQIFDEEGFKYWSKWEARCKGQRLPDIQKCPDWQYPRVSPDRFKRTATRDRRSAVRLTADPYQLFFKIPDDE</sequence>
<keyword evidence="6" id="KW-0378">Hydrolase</keyword>
<dbReference type="Proteomes" id="UP001153954">
    <property type="component" value="Unassembled WGS sequence"/>
</dbReference>
<evidence type="ECO:0000256" key="9">
    <source>
        <dbReference type="ARBA" id="ARBA00031262"/>
    </source>
</evidence>
<name>A0AAU9UG33_EUPED</name>
<evidence type="ECO:0000256" key="5">
    <source>
        <dbReference type="ARBA" id="ARBA00022638"/>
    </source>
</evidence>
<dbReference type="Gene3D" id="1.10.530.10">
    <property type="match status" value="1"/>
</dbReference>
<dbReference type="SMART" id="SM00263">
    <property type="entry name" value="LYZ1"/>
    <property type="match status" value="1"/>
</dbReference>
<keyword evidence="5" id="KW-0081">Bacteriolytic enzyme</keyword>
<feature type="domain" description="Glycosyl hydrolases family 22 (GH22)" evidence="12">
    <location>
        <begin position="91"/>
        <end position="109"/>
    </location>
</feature>
<dbReference type="GO" id="GO:0031640">
    <property type="term" value="P:killing of cells of another organism"/>
    <property type="evidence" value="ECO:0007669"/>
    <property type="project" value="UniProtKB-KW"/>
</dbReference>
<keyword evidence="7" id="KW-1015">Disulfide bond</keyword>
<keyword evidence="11" id="KW-0732">Signal</keyword>
<keyword evidence="8" id="KW-0326">Glycosidase</keyword>
<dbReference type="PROSITE" id="PS00128">
    <property type="entry name" value="GLYCOSYL_HYDROL_F22_1"/>
    <property type="match status" value="1"/>
</dbReference>
<dbReference type="InterPro" id="IPR023346">
    <property type="entry name" value="Lysozyme-like_dom_sf"/>
</dbReference>
<dbReference type="PROSITE" id="PS51348">
    <property type="entry name" value="GLYCOSYL_HYDROL_F22_2"/>
    <property type="match status" value="1"/>
</dbReference>
<keyword evidence="4" id="KW-0929">Antimicrobial</keyword>
<proteinExistence type="inferred from homology"/>
<keyword evidence="14" id="KW-1185">Reference proteome</keyword>
<evidence type="ECO:0000256" key="8">
    <source>
        <dbReference type="ARBA" id="ARBA00023295"/>
    </source>
</evidence>
<comment type="similarity">
    <text evidence="10">Belongs to the glycosyl hydrolase 22 family.</text>
</comment>
<dbReference type="PANTHER" id="PTHR11407:SF63">
    <property type="entry name" value="LYSOZYME C"/>
    <property type="match status" value="1"/>
</dbReference>
<reference evidence="13" key="1">
    <citation type="submission" date="2022-03" db="EMBL/GenBank/DDBJ databases">
        <authorList>
            <person name="Tunstrom K."/>
        </authorList>
    </citation>
    <scope>NUCLEOTIDE SEQUENCE</scope>
</reference>
<dbReference type="SUPFAM" id="SSF53955">
    <property type="entry name" value="Lysozyme-like"/>
    <property type="match status" value="1"/>
</dbReference>
<evidence type="ECO:0000313" key="13">
    <source>
        <dbReference type="EMBL" id="CAH2098260.1"/>
    </source>
</evidence>
<dbReference type="GO" id="GO:0003796">
    <property type="term" value="F:lysozyme activity"/>
    <property type="evidence" value="ECO:0007669"/>
    <property type="project" value="UniProtKB-EC"/>
</dbReference>
<dbReference type="GO" id="GO:0042742">
    <property type="term" value="P:defense response to bacterium"/>
    <property type="evidence" value="ECO:0007669"/>
    <property type="project" value="UniProtKB-KW"/>
</dbReference>
<accession>A0AAU9UG33</accession>
<organism evidence="13 14">
    <name type="scientific">Euphydryas editha</name>
    <name type="common">Edith's checkerspot</name>
    <dbReference type="NCBI Taxonomy" id="104508"/>
    <lineage>
        <taxon>Eukaryota</taxon>
        <taxon>Metazoa</taxon>
        <taxon>Ecdysozoa</taxon>
        <taxon>Arthropoda</taxon>
        <taxon>Hexapoda</taxon>
        <taxon>Insecta</taxon>
        <taxon>Pterygota</taxon>
        <taxon>Neoptera</taxon>
        <taxon>Endopterygota</taxon>
        <taxon>Lepidoptera</taxon>
        <taxon>Glossata</taxon>
        <taxon>Ditrysia</taxon>
        <taxon>Papilionoidea</taxon>
        <taxon>Nymphalidae</taxon>
        <taxon>Nymphalinae</taxon>
        <taxon>Euphydryas</taxon>
    </lineage>
</organism>
<dbReference type="CDD" id="cd16899">
    <property type="entry name" value="LYZ_C_invert"/>
    <property type="match status" value="1"/>
</dbReference>
<evidence type="ECO:0000256" key="1">
    <source>
        <dbReference type="ARBA" id="ARBA00000632"/>
    </source>
</evidence>
<dbReference type="PANTHER" id="PTHR11407">
    <property type="entry name" value="LYSOZYME C"/>
    <property type="match status" value="1"/>
</dbReference>
<evidence type="ECO:0000256" key="4">
    <source>
        <dbReference type="ARBA" id="ARBA00022529"/>
    </source>
</evidence>
<evidence type="ECO:0000256" key="10">
    <source>
        <dbReference type="RuleBase" id="RU004440"/>
    </source>
</evidence>
<evidence type="ECO:0000256" key="7">
    <source>
        <dbReference type="ARBA" id="ARBA00023157"/>
    </source>
</evidence>
<evidence type="ECO:0000256" key="3">
    <source>
        <dbReference type="ARBA" id="ARBA00020438"/>
    </source>
</evidence>
<evidence type="ECO:0000313" key="14">
    <source>
        <dbReference type="Proteomes" id="UP001153954"/>
    </source>
</evidence>
<evidence type="ECO:0000256" key="2">
    <source>
        <dbReference type="ARBA" id="ARBA00012732"/>
    </source>
</evidence>
<evidence type="ECO:0000256" key="11">
    <source>
        <dbReference type="SAM" id="SignalP"/>
    </source>
</evidence>
<evidence type="ECO:0000259" key="12">
    <source>
        <dbReference type="PROSITE" id="PS00128"/>
    </source>
</evidence>
<dbReference type="InterPro" id="IPR019799">
    <property type="entry name" value="Glyco_hydro_22_CS"/>
</dbReference>
<dbReference type="Pfam" id="PF00062">
    <property type="entry name" value="Lys"/>
    <property type="match status" value="1"/>
</dbReference>
<evidence type="ECO:0000256" key="6">
    <source>
        <dbReference type="ARBA" id="ARBA00022801"/>
    </source>
</evidence>
<protein>
    <recommendedName>
        <fullName evidence="3">Lysozyme</fullName>
        <ecNumber evidence="2">3.2.1.17</ecNumber>
    </recommendedName>
    <alternativeName>
        <fullName evidence="9">1,4-beta-N-acetylmuramidase</fullName>
    </alternativeName>
</protein>
<gene>
    <name evidence="13" type="ORF">EEDITHA_LOCUS13392</name>
</gene>
<comment type="caution">
    <text evidence="13">The sequence shown here is derived from an EMBL/GenBank/DDBJ whole genome shotgun (WGS) entry which is preliminary data.</text>
</comment>
<dbReference type="InterPro" id="IPR001916">
    <property type="entry name" value="Glyco_hydro_22"/>
</dbReference>
<comment type="catalytic activity">
    <reaction evidence="1">
        <text>Hydrolysis of (1-&gt;4)-beta-linkages between N-acetylmuramic acid and N-acetyl-D-glucosamine residues in a peptidoglycan and between N-acetyl-D-glucosamine residues in chitodextrins.</text>
        <dbReference type="EC" id="3.2.1.17"/>
    </reaction>
</comment>
<feature type="signal peptide" evidence="11">
    <location>
        <begin position="1"/>
        <end position="22"/>
    </location>
</feature>
<dbReference type="AlphaFoldDB" id="A0AAU9UG33"/>